<proteinExistence type="predicted"/>
<comment type="caution">
    <text evidence="1">The sequence shown here is derived from an EMBL/GenBank/DDBJ whole genome shotgun (WGS) entry which is preliminary data.</text>
</comment>
<dbReference type="AlphaFoldDB" id="A0A4R4X229"/>
<reference evidence="1 2" key="1">
    <citation type="submission" date="2019-02" db="EMBL/GenBank/DDBJ databases">
        <title>Draft genome sequences of novel Actinobacteria.</title>
        <authorList>
            <person name="Sahin N."/>
            <person name="Ay H."/>
            <person name="Saygin H."/>
        </authorList>
    </citation>
    <scope>NUCLEOTIDE SEQUENCE [LARGE SCALE GENOMIC DNA]</scope>
    <source>
        <strain evidence="1 2">16K104</strain>
    </source>
</reference>
<dbReference type="Proteomes" id="UP000295172">
    <property type="component" value="Unassembled WGS sequence"/>
</dbReference>
<sequence>MSTVGETHPEITMYDMYPANWPAIDARERKAARRRRLARRSADAAEVKAAQEAVNRLYNGGEPKK</sequence>
<keyword evidence="2" id="KW-1185">Reference proteome</keyword>
<dbReference type="RefSeq" id="WP_132321033.1">
    <property type="nucleotide sequence ID" value="NZ_SMKR01000065.1"/>
</dbReference>
<name>A0A4R4X229_9ACTN</name>
<protein>
    <submittedName>
        <fullName evidence="1">Uncharacterized protein</fullName>
    </submittedName>
</protein>
<accession>A0A4R4X229</accession>
<evidence type="ECO:0000313" key="2">
    <source>
        <dbReference type="Proteomes" id="UP000295172"/>
    </source>
</evidence>
<evidence type="ECO:0000313" key="1">
    <source>
        <dbReference type="EMBL" id="TDD24239.1"/>
    </source>
</evidence>
<dbReference type="EMBL" id="SMKR01000065">
    <property type="protein sequence ID" value="TDD24239.1"/>
    <property type="molecule type" value="Genomic_DNA"/>
</dbReference>
<gene>
    <name evidence="1" type="ORF">E1218_16555</name>
</gene>
<organism evidence="1 2">
    <name type="scientific">Kribbella turkmenica</name>
    <dbReference type="NCBI Taxonomy" id="2530375"/>
    <lineage>
        <taxon>Bacteria</taxon>
        <taxon>Bacillati</taxon>
        <taxon>Actinomycetota</taxon>
        <taxon>Actinomycetes</taxon>
        <taxon>Propionibacteriales</taxon>
        <taxon>Kribbellaceae</taxon>
        <taxon>Kribbella</taxon>
    </lineage>
</organism>